<dbReference type="Proteomes" id="UP000218231">
    <property type="component" value="Unassembled WGS sequence"/>
</dbReference>
<feature type="region of interest" description="Disordered" evidence="2">
    <location>
        <begin position="533"/>
        <end position="584"/>
    </location>
</feature>
<comment type="caution">
    <text evidence="3">The sequence shown here is derived from an EMBL/GenBank/DDBJ whole genome shotgun (WGS) entry which is preliminary data.</text>
</comment>
<feature type="region of interest" description="Disordered" evidence="2">
    <location>
        <begin position="89"/>
        <end position="182"/>
    </location>
</feature>
<protein>
    <submittedName>
        <fullName evidence="3">Uncharacterized protein</fullName>
    </submittedName>
</protein>
<feature type="compositionally biased region" description="Polar residues" evidence="2">
    <location>
        <begin position="270"/>
        <end position="284"/>
    </location>
</feature>
<accession>A0A2A2L849</accession>
<feature type="region of interest" description="Disordered" evidence="2">
    <location>
        <begin position="227"/>
        <end position="512"/>
    </location>
</feature>
<feature type="compositionally biased region" description="Basic and acidic residues" evidence="2">
    <location>
        <begin position="421"/>
        <end position="430"/>
    </location>
</feature>
<name>A0A2A2L849_9BILA</name>
<feature type="region of interest" description="Disordered" evidence="2">
    <location>
        <begin position="1054"/>
        <end position="1123"/>
    </location>
</feature>
<proteinExistence type="predicted"/>
<gene>
    <name evidence="3" type="ORF">WR25_16775</name>
</gene>
<dbReference type="EMBL" id="LIAE01007064">
    <property type="protein sequence ID" value="PAV82349.1"/>
    <property type="molecule type" value="Genomic_DNA"/>
</dbReference>
<sequence length="1123" mass="124359">MLKKIEAKRVILNEKCNTAVELAKEERRVREEFESALELSRMKMENYERNLPRLFEVIDDLRSLVNVFDLVPADLANLNEMLNLRMALTGTDQPKKKSRNYKPPVARRDEADVPMGQLIADLSEEDEAEQTPREHAKEQQKRQTEVDSTPTATPLGQKRQGKKRPAEAAEQLPVKRNKVARPSIKDDRNVQFFDSFVKALQAFDEESYPPVADLSIPPYFFREGEIESDQEENDNDDRELATEQTEVSVPAASASDSPAAGDVSRADSLTLPSPSNQSLSRPSTSQLSIPLSPPHPSRSLSSTYDICDIPSAPPLQDEQPNQPIPQTATPSTPTASKRAAKPLVSAASSPIATKAAPTPAPADLTSPRRTTRASAASDARRTNLPAVIPSSPKAKKNVPESEQQVVQSRARKTTPAASPAAKEDIPERRSISRTRKSTAEETTTSPVAKKALPEAVASPRVTKKPIQDTAVVASPRAKMTTPVPIASPRRSRRTASDVATPGSSETTEAAISDAVIDIPAPPSDDVPMSVDTTPVDTPISPVGKRAVAPSRAKKTVQSIAAAPPPPNPKTRAQPTRKSTRGTKKNAMSFDMVEQNAATRLNRVTHKTTPLAGASSSQTGDGLTLLANVLEIGKTFGELQNLFTCEQFKAIGKIDPVNFGRILVERLISMESTDPWPVLASYYNRKGAIPYPLHQKDTDALIALVDSLAAEKRYHVWEEFARQLAVKWQRQSQWNVSQAQGATYSRMLTFALRNSVDGEIMDGCLPPAILKGLVLCIVNSDRAFIFRYMCFMMTTDKDVFQQVIQLIEQDVYLSQVMLLLRSRPDVSVRIYDWIYGNFFSMTPSSSDLPTILAKLVPSSSPDYNPLLEGIDKFVSERAFSISQRDKNEFEGKMYVHAWFLLWKCAFLSEAVEWKDTTRFLDGLVNYAYEFIQNVIEGTQGKNELPDRANLSLFNKINDFMDPQRPSRVFTEDEFLKFWGCVHTFKTLTGELMKEPNLKLAVSAWLQEHLQKVLILGYKLRAEDQEKPIEQADLLREGLQQIRAVIQECTNEDLEMATDKVGETEVEESAQTKKGKRKGKADSPPQPAMTPSVAAAAARIDQKNAAKLSSSTPTKKRGSSNRRPM</sequence>
<organism evidence="3 4">
    <name type="scientific">Diploscapter pachys</name>
    <dbReference type="NCBI Taxonomy" id="2018661"/>
    <lineage>
        <taxon>Eukaryota</taxon>
        <taxon>Metazoa</taxon>
        <taxon>Ecdysozoa</taxon>
        <taxon>Nematoda</taxon>
        <taxon>Chromadorea</taxon>
        <taxon>Rhabditida</taxon>
        <taxon>Rhabditina</taxon>
        <taxon>Rhabditomorpha</taxon>
        <taxon>Rhabditoidea</taxon>
        <taxon>Rhabditidae</taxon>
        <taxon>Diploscapter</taxon>
    </lineage>
</organism>
<feature type="compositionally biased region" description="Low complexity" evidence="2">
    <location>
        <begin position="247"/>
        <end position="263"/>
    </location>
</feature>
<feature type="compositionally biased region" description="Low complexity" evidence="2">
    <location>
        <begin position="324"/>
        <end position="336"/>
    </location>
</feature>
<keyword evidence="4" id="KW-1185">Reference proteome</keyword>
<dbReference type="EMBL" id="LIAE01007064">
    <property type="protein sequence ID" value="PAV82350.1"/>
    <property type="molecule type" value="Genomic_DNA"/>
</dbReference>
<feature type="compositionally biased region" description="Low complexity" evidence="2">
    <location>
        <begin position="345"/>
        <end position="377"/>
    </location>
</feature>
<dbReference type="AlphaFoldDB" id="A0A2A2L849"/>
<reference evidence="3 4" key="1">
    <citation type="journal article" date="2017" name="Curr. Biol.">
        <title>Genome architecture and evolution of a unichromosomal asexual nematode.</title>
        <authorList>
            <person name="Fradin H."/>
            <person name="Zegar C."/>
            <person name="Gutwein M."/>
            <person name="Lucas J."/>
            <person name="Kovtun M."/>
            <person name="Corcoran D."/>
            <person name="Baugh L.R."/>
            <person name="Kiontke K."/>
            <person name="Gunsalus K."/>
            <person name="Fitch D.H."/>
            <person name="Piano F."/>
        </authorList>
    </citation>
    <scope>NUCLEOTIDE SEQUENCE [LARGE SCALE GENOMIC DNA]</scope>
    <source>
        <strain evidence="3">PF1309</strain>
    </source>
</reference>
<feature type="compositionally biased region" description="Basic residues" evidence="2">
    <location>
        <begin position="1112"/>
        <end position="1123"/>
    </location>
</feature>
<evidence type="ECO:0000256" key="2">
    <source>
        <dbReference type="SAM" id="MobiDB-lite"/>
    </source>
</evidence>
<feature type="compositionally biased region" description="Acidic residues" evidence="2">
    <location>
        <begin position="227"/>
        <end position="237"/>
    </location>
</feature>
<feature type="coiled-coil region" evidence="1">
    <location>
        <begin position="30"/>
        <end position="64"/>
    </location>
</feature>
<evidence type="ECO:0000313" key="4">
    <source>
        <dbReference type="Proteomes" id="UP000218231"/>
    </source>
</evidence>
<dbReference type="PANTHER" id="PTHR24216">
    <property type="entry name" value="PAXILLIN-RELATED"/>
    <property type="match status" value="1"/>
</dbReference>
<evidence type="ECO:0000313" key="3">
    <source>
        <dbReference type="EMBL" id="PAV82350.1"/>
    </source>
</evidence>
<dbReference type="PANTHER" id="PTHR24216:SF65">
    <property type="entry name" value="PAXILLIN-LIKE PROTEIN 1"/>
    <property type="match status" value="1"/>
</dbReference>
<evidence type="ECO:0000256" key="1">
    <source>
        <dbReference type="SAM" id="Coils"/>
    </source>
</evidence>
<feature type="compositionally biased region" description="Basic and acidic residues" evidence="2">
    <location>
        <begin position="130"/>
        <end position="145"/>
    </location>
</feature>
<dbReference type="STRING" id="2018661.A0A2A2L849"/>
<keyword evidence="1" id="KW-0175">Coiled coil</keyword>